<dbReference type="Gene3D" id="1.10.30.50">
    <property type="match status" value="1"/>
</dbReference>
<dbReference type="InterPro" id="IPR002711">
    <property type="entry name" value="HNH"/>
</dbReference>
<dbReference type="EMBL" id="JABTTY010000003">
    <property type="protein sequence ID" value="MBE7525961.1"/>
    <property type="molecule type" value="Genomic_DNA"/>
</dbReference>
<dbReference type="Pfam" id="PF01844">
    <property type="entry name" value="HNH"/>
    <property type="match status" value="1"/>
</dbReference>
<dbReference type="GO" id="GO:0004519">
    <property type="term" value="F:endonuclease activity"/>
    <property type="evidence" value="ECO:0007669"/>
    <property type="project" value="UniProtKB-KW"/>
</dbReference>
<keyword evidence="2" id="KW-0255">Endonuclease</keyword>
<sequence length="247" mass="28379">MTTVLTKAQWSEILVHQELTNETDLSIFQALYSFDEHKAYASQVALLLGYKGRSPHAPLNSEVGRYAKRIAKFYDIQFTERNAREYKYWDLFFKGWEEGKYFVWQLRPEIVEALENCGLTGEQPYAEELIVEKDLVLTEGARRTVIVNAYERNPKARSACISHWGCQCAVCNFDFLKTYGDIGSGFIHVHHLVPVSEIGTSYQVDPIKDLRPVCPNCHAMLHTSNPPLNMEKLRELISAKKSEQIME</sequence>
<proteinExistence type="predicted"/>
<feature type="domain" description="HNH" evidence="1">
    <location>
        <begin position="168"/>
        <end position="223"/>
    </location>
</feature>
<accession>A0A928TV78</accession>
<dbReference type="AlphaFoldDB" id="A0A928TV78"/>
<evidence type="ECO:0000259" key="1">
    <source>
        <dbReference type="Pfam" id="PF01844"/>
    </source>
</evidence>
<evidence type="ECO:0000313" key="2">
    <source>
        <dbReference type="EMBL" id="MBE7525961.1"/>
    </source>
</evidence>
<reference evidence="2" key="1">
    <citation type="submission" date="2020-05" db="EMBL/GenBank/DDBJ databases">
        <title>High-Quality Genomes of Partial-Nitritation/Anammox System by Hierarchical Clustering Based Hybrid Assembly.</title>
        <authorList>
            <person name="Liu L."/>
            <person name="Wang Y."/>
            <person name="Che Y."/>
            <person name="Chen Y."/>
            <person name="Xia Y."/>
            <person name="Luo R."/>
            <person name="Cheng S.H."/>
            <person name="Zheng C."/>
            <person name="Zhang T."/>
        </authorList>
    </citation>
    <scope>NUCLEOTIDE SEQUENCE</scope>
    <source>
        <strain evidence="2">H1_PAT1</strain>
    </source>
</reference>
<dbReference type="CDD" id="cd00085">
    <property type="entry name" value="HNHc"/>
    <property type="match status" value="1"/>
</dbReference>
<gene>
    <name evidence="2" type="ORF">HS096_06735</name>
</gene>
<keyword evidence="2" id="KW-0540">Nuclease</keyword>
<dbReference type="InterPro" id="IPR003615">
    <property type="entry name" value="HNH_nuc"/>
</dbReference>
<dbReference type="GO" id="GO:0008270">
    <property type="term" value="F:zinc ion binding"/>
    <property type="evidence" value="ECO:0007669"/>
    <property type="project" value="InterPro"/>
</dbReference>
<comment type="caution">
    <text evidence="2">The sequence shown here is derived from an EMBL/GenBank/DDBJ whole genome shotgun (WGS) entry which is preliminary data.</text>
</comment>
<dbReference type="GO" id="GO:0003676">
    <property type="term" value="F:nucleic acid binding"/>
    <property type="evidence" value="ECO:0007669"/>
    <property type="project" value="InterPro"/>
</dbReference>
<evidence type="ECO:0000313" key="3">
    <source>
        <dbReference type="Proteomes" id="UP000710385"/>
    </source>
</evidence>
<protein>
    <submittedName>
        <fullName evidence="2">HNH endonuclease</fullName>
    </submittedName>
</protein>
<name>A0A928TV78_UNCKA</name>
<keyword evidence="2" id="KW-0378">Hydrolase</keyword>
<organism evidence="2 3">
    <name type="scientific">candidate division WWE3 bacterium</name>
    <dbReference type="NCBI Taxonomy" id="2053526"/>
    <lineage>
        <taxon>Bacteria</taxon>
        <taxon>Katanobacteria</taxon>
    </lineage>
</organism>
<dbReference type="Proteomes" id="UP000710385">
    <property type="component" value="Unassembled WGS sequence"/>
</dbReference>